<organism evidence="2 3">
    <name type="scientific">Segatella copri</name>
    <dbReference type="NCBI Taxonomy" id="165179"/>
    <lineage>
        <taxon>Bacteria</taxon>
        <taxon>Pseudomonadati</taxon>
        <taxon>Bacteroidota</taxon>
        <taxon>Bacteroidia</taxon>
        <taxon>Bacteroidales</taxon>
        <taxon>Prevotellaceae</taxon>
        <taxon>Segatella</taxon>
    </lineage>
</organism>
<dbReference type="EMBL" id="JANDWN010000016">
    <property type="protein sequence ID" value="MCP9599813.1"/>
    <property type="molecule type" value="Genomic_DNA"/>
</dbReference>
<name>A0A415F9W9_9BACT</name>
<evidence type="ECO:0000313" key="2">
    <source>
        <dbReference type="EMBL" id="RHK13017.1"/>
    </source>
</evidence>
<reference evidence="2 3" key="1">
    <citation type="submission" date="2018-08" db="EMBL/GenBank/DDBJ databases">
        <title>A genome reference for cultivated species of the human gut microbiota.</title>
        <authorList>
            <person name="Zou Y."/>
            <person name="Xue W."/>
            <person name="Luo G."/>
        </authorList>
    </citation>
    <scope>NUCLEOTIDE SEQUENCE [LARGE SCALE GENOMIC DNA]</scope>
    <source>
        <strain evidence="2 3">AF46-2NS</strain>
    </source>
</reference>
<evidence type="ECO:0000313" key="1">
    <source>
        <dbReference type="EMBL" id="MCP9599813.1"/>
    </source>
</evidence>
<comment type="caution">
    <text evidence="2">The sequence shown here is derived from an EMBL/GenBank/DDBJ whole genome shotgun (WGS) entry which is preliminary data.</text>
</comment>
<evidence type="ECO:0000313" key="3">
    <source>
        <dbReference type="Proteomes" id="UP000286211"/>
    </source>
</evidence>
<sequence length="218" mass="25059">MEDNHIYTEFMSNKQLFKPFVSWPDCVHLGLNNVDAISNKLLNEITLRRGEHLLWVSRHKANWKAKDDDEKTPSGCIITDQRICYFNLNDKKKSFSVEWSEVAAIKHMMNSFYIQKSSGTTSYDLKISDYALLDRKVENSSPIVTFLSGIAGNTSNGNYATKKKSSNVELSNSEKQVAQEKLISGFEEQLKQLSNRDERVVQNNEEPKENKVVRRSFL</sequence>
<dbReference type="Proteomes" id="UP000286211">
    <property type="component" value="Unassembled WGS sequence"/>
</dbReference>
<reference evidence="1" key="2">
    <citation type="submission" date="2022-07" db="EMBL/GenBank/DDBJ databases">
        <title>Prevotella copri.</title>
        <authorList>
            <person name="Yang C."/>
        </authorList>
    </citation>
    <scope>NUCLEOTIDE SEQUENCE</scope>
    <source>
        <strain evidence="1">HF1476</strain>
    </source>
</reference>
<dbReference type="Proteomes" id="UP001204486">
    <property type="component" value="Unassembled WGS sequence"/>
</dbReference>
<proteinExistence type="predicted"/>
<accession>A0A415F9W9</accession>
<gene>
    <name evidence="2" type="ORF">DW079_00855</name>
    <name evidence="1" type="ORF">NNC55_07590</name>
</gene>
<dbReference type="RefSeq" id="WP_119235768.1">
    <property type="nucleotide sequence ID" value="NZ_JANDWK010000014.1"/>
</dbReference>
<protein>
    <submittedName>
        <fullName evidence="2">Uncharacterized protein</fullName>
    </submittedName>
</protein>
<dbReference type="EMBL" id="QRNB01000002">
    <property type="protein sequence ID" value="RHK13017.1"/>
    <property type="molecule type" value="Genomic_DNA"/>
</dbReference>
<dbReference type="AlphaFoldDB" id="A0A415F9W9"/>